<dbReference type="Gene3D" id="3.30.1490.20">
    <property type="entry name" value="ATP-grasp fold, A domain"/>
    <property type="match status" value="1"/>
</dbReference>
<comment type="caution">
    <text evidence="1">The sequence shown here is derived from an EMBL/GenBank/DDBJ whole genome shotgun (WGS) entry which is preliminary data.</text>
</comment>
<protein>
    <recommendedName>
        <fullName evidence="3">ATP-grasp domain-containing protein</fullName>
    </recommendedName>
</protein>
<evidence type="ECO:0008006" key="3">
    <source>
        <dbReference type="Google" id="ProtNLM"/>
    </source>
</evidence>
<reference evidence="1 2" key="1">
    <citation type="submission" date="2017-09" db="EMBL/GenBank/DDBJ databases">
        <title>Depth-based differentiation of microbial function through sediment-hosted aquifers and enrichment of novel symbionts in the deep terrestrial subsurface.</title>
        <authorList>
            <person name="Probst A.J."/>
            <person name="Ladd B."/>
            <person name="Jarett J.K."/>
            <person name="Geller-Mcgrath D.E."/>
            <person name="Sieber C.M."/>
            <person name="Emerson J.B."/>
            <person name="Anantharaman K."/>
            <person name="Thomas B.C."/>
            <person name="Malmstrom R."/>
            <person name="Stieglmeier M."/>
            <person name="Klingl A."/>
            <person name="Woyke T."/>
            <person name="Ryan C.M."/>
            <person name="Banfield J.F."/>
        </authorList>
    </citation>
    <scope>NUCLEOTIDE SEQUENCE [LARGE SCALE GENOMIC DNA]</scope>
    <source>
        <strain evidence="1">CG17_big_fil_post_rev_8_21_14_2_50_48_46</strain>
    </source>
</reference>
<dbReference type="SUPFAM" id="SSF56059">
    <property type="entry name" value="Glutathione synthetase ATP-binding domain-like"/>
    <property type="match status" value="1"/>
</dbReference>
<dbReference type="InterPro" id="IPR053191">
    <property type="entry name" value="DcsG_Biosynth_Enzyme"/>
</dbReference>
<dbReference type="Gene3D" id="3.40.50.20">
    <property type="match status" value="1"/>
</dbReference>
<evidence type="ECO:0000313" key="2">
    <source>
        <dbReference type="Proteomes" id="UP000231019"/>
    </source>
</evidence>
<organism evidence="1 2">
    <name type="scientific">bacterium (Candidatus Blackallbacteria) CG17_big_fil_post_rev_8_21_14_2_50_48_46</name>
    <dbReference type="NCBI Taxonomy" id="2014261"/>
    <lineage>
        <taxon>Bacteria</taxon>
        <taxon>Candidatus Blackallbacteria</taxon>
    </lineage>
</organism>
<dbReference type="AlphaFoldDB" id="A0A2M7G3L7"/>
<accession>A0A2M7G3L7</accession>
<dbReference type="Gene3D" id="3.30.470.20">
    <property type="entry name" value="ATP-grasp fold, B domain"/>
    <property type="match status" value="1"/>
</dbReference>
<dbReference type="PANTHER" id="PTHR39217:SF1">
    <property type="entry name" value="GLUTATHIONE SYNTHETASE"/>
    <property type="match status" value="1"/>
</dbReference>
<gene>
    <name evidence="1" type="ORF">COW36_11840</name>
</gene>
<name>A0A2M7G3L7_9BACT</name>
<proteinExistence type="predicted"/>
<dbReference type="Proteomes" id="UP000231019">
    <property type="component" value="Unassembled WGS sequence"/>
</dbReference>
<dbReference type="InterPro" id="IPR013815">
    <property type="entry name" value="ATP_grasp_subdomain_1"/>
</dbReference>
<dbReference type="PANTHER" id="PTHR39217">
    <property type="match status" value="1"/>
</dbReference>
<evidence type="ECO:0000313" key="1">
    <source>
        <dbReference type="EMBL" id="PIW16455.1"/>
    </source>
</evidence>
<dbReference type="EMBL" id="PFFQ01000037">
    <property type="protein sequence ID" value="PIW16455.1"/>
    <property type="molecule type" value="Genomic_DNA"/>
</dbReference>
<dbReference type="GO" id="GO:0005524">
    <property type="term" value="F:ATP binding"/>
    <property type="evidence" value="ECO:0007669"/>
    <property type="project" value="InterPro"/>
</dbReference>
<sequence>MKTLGFVTCRDYPDFQKDEQLLLPALEALGIQAKPVLWENAASGLTDLQDIDLLVFRSCWNYHYHTAAFEAWLNQLEARSIRVLNPVSLVRWNLDKRYLRELEQAGVAIVPTVFTEAGDHDWIEKALAQDWPELVIKPIVSAWGANTFRVKRHELPEYLEKMAPQAQTTGLMLQPFVSEIAQGEISLVFYRSPQAISFSHAFVKTPAEGAFLSHEEFGARWGRFEATPAMRAAAEKALQAMPGEWLYARVDGVRGAGEFQLMELEVFEPSLYLAVDPDAPERFARVLNTYLV</sequence>